<dbReference type="GO" id="GO:0046872">
    <property type="term" value="F:metal ion binding"/>
    <property type="evidence" value="ECO:0007669"/>
    <property type="project" value="UniProtKB-KW"/>
</dbReference>
<comment type="cofactor">
    <cofactor evidence="3">
        <name>Mg(2+)</name>
        <dbReference type="ChEBI" id="CHEBI:18420"/>
    </cofactor>
    <text evidence="3">Binds 2 magnesium ions per subunit.</text>
</comment>
<dbReference type="InterPro" id="IPR036705">
    <property type="entry name" value="Ribosyl_crysJ1_sf"/>
</dbReference>
<comment type="caution">
    <text evidence="4">The sequence shown here is derived from an EMBL/GenBank/DDBJ whole genome shotgun (WGS) entry which is preliminary data.</text>
</comment>
<keyword evidence="3" id="KW-0460">Magnesium</keyword>
<dbReference type="PANTHER" id="PTHR16222:SF24">
    <property type="entry name" value="ADP-RIBOSYLHYDROLASE ARH3"/>
    <property type="match status" value="1"/>
</dbReference>
<feature type="binding site" evidence="3">
    <location>
        <position position="298"/>
    </location>
    <ligand>
        <name>Mg(2+)</name>
        <dbReference type="ChEBI" id="CHEBI:18420"/>
        <label>1</label>
    </ligand>
</feature>
<feature type="binding site" evidence="3">
    <location>
        <position position="57"/>
    </location>
    <ligand>
        <name>Mg(2+)</name>
        <dbReference type="ChEBI" id="CHEBI:18420"/>
        <label>1</label>
    </ligand>
</feature>
<feature type="binding site" evidence="3">
    <location>
        <position position="300"/>
    </location>
    <ligand>
        <name>Mg(2+)</name>
        <dbReference type="ChEBI" id="CHEBI:18420"/>
        <label>1</label>
    </ligand>
</feature>
<dbReference type="Proteomes" id="UP000824238">
    <property type="component" value="Unassembled WGS sequence"/>
</dbReference>
<dbReference type="AlphaFoldDB" id="A0A9D1IYR3"/>
<accession>A0A9D1IYR3</accession>
<evidence type="ECO:0000256" key="1">
    <source>
        <dbReference type="ARBA" id="ARBA00010702"/>
    </source>
</evidence>
<dbReference type="PANTHER" id="PTHR16222">
    <property type="entry name" value="ADP-RIBOSYLGLYCOHYDROLASE"/>
    <property type="match status" value="1"/>
</dbReference>
<evidence type="ECO:0000256" key="3">
    <source>
        <dbReference type="PIRSR" id="PIRSR605502-1"/>
    </source>
</evidence>
<proteinExistence type="inferred from homology"/>
<evidence type="ECO:0000256" key="2">
    <source>
        <dbReference type="ARBA" id="ARBA00022801"/>
    </source>
</evidence>
<evidence type="ECO:0000313" key="4">
    <source>
        <dbReference type="EMBL" id="HIR54099.1"/>
    </source>
</evidence>
<gene>
    <name evidence="4" type="ORF">IAD36_00625</name>
</gene>
<feature type="binding site" evidence="3">
    <location>
        <position position="301"/>
    </location>
    <ligand>
        <name>Mg(2+)</name>
        <dbReference type="ChEBI" id="CHEBI:18420"/>
        <label>1</label>
    </ligand>
</feature>
<organism evidence="4 5">
    <name type="scientific">Candidatus Scatomorpha intestinigallinarum</name>
    <dbReference type="NCBI Taxonomy" id="2840923"/>
    <lineage>
        <taxon>Bacteria</taxon>
        <taxon>Bacillati</taxon>
        <taxon>Bacillota</taxon>
        <taxon>Clostridia</taxon>
        <taxon>Eubacteriales</taxon>
        <taxon>Candidatus Scatomorpha</taxon>
    </lineage>
</organism>
<dbReference type="InterPro" id="IPR005502">
    <property type="entry name" value="Ribosyl_crysJ1"/>
</dbReference>
<sequence>MRAALDKIRGCLLGGAAGDALGYPVEFLSARGMKVRYGEEGITEYSLRQGIAVISDDTQMSLFTANGLLCAETRAALGGRAQNVPDTVFAAYLDWYRSQTCAHPLPDVHWAESHVSWLLDVPELFSRRAPGNTCMSALADMVPGSTRRPINESKGCGGVMRVAPVGLWYEDAGEAALAAAECAALTHGHELGWLPAALLAHMVCTLSHGDASPRRALALGLEAMPGLFPEAKELPRFLTLMERSADFAAHGGQPQRTIRRLGGGWVGDEALAIAVYCALKYPSDIEAALIAAVNHDGDSDSTGAVAGNILGASLGASAIPDKFLERLELRDVIEELAADMHRGFRADDPAWRRKYVEMHRE</sequence>
<keyword evidence="3" id="KW-0479">Metal-binding</keyword>
<keyword evidence="2" id="KW-0378">Hydrolase</keyword>
<name>A0A9D1IYR3_9FIRM</name>
<protein>
    <submittedName>
        <fullName evidence="4">ADP-ribosylglycohydrolase family protein</fullName>
    </submittedName>
</protein>
<evidence type="ECO:0000313" key="5">
    <source>
        <dbReference type="Proteomes" id="UP000824238"/>
    </source>
</evidence>
<dbReference type="SUPFAM" id="SSF101478">
    <property type="entry name" value="ADP-ribosylglycohydrolase"/>
    <property type="match status" value="1"/>
</dbReference>
<dbReference type="Pfam" id="PF03747">
    <property type="entry name" value="ADP_ribosyl_GH"/>
    <property type="match status" value="1"/>
</dbReference>
<reference evidence="4" key="2">
    <citation type="journal article" date="2021" name="PeerJ">
        <title>Extensive microbial diversity within the chicken gut microbiome revealed by metagenomics and culture.</title>
        <authorList>
            <person name="Gilroy R."/>
            <person name="Ravi A."/>
            <person name="Getino M."/>
            <person name="Pursley I."/>
            <person name="Horton D.L."/>
            <person name="Alikhan N.F."/>
            <person name="Baker D."/>
            <person name="Gharbi K."/>
            <person name="Hall N."/>
            <person name="Watson M."/>
            <person name="Adriaenssens E.M."/>
            <person name="Foster-Nyarko E."/>
            <person name="Jarju S."/>
            <person name="Secka A."/>
            <person name="Antonio M."/>
            <person name="Oren A."/>
            <person name="Chaudhuri R.R."/>
            <person name="La Ragione R."/>
            <person name="Hildebrand F."/>
            <person name="Pallen M.J."/>
        </authorList>
    </citation>
    <scope>NUCLEOTIDE SEQUENCE</scope>
    <source>
        <strain evidence="4">ChiGjej3B3-7149</strain>
    </source>
</reference>
<feature type="binding site" evidence="3">
    <location>
        <position position="55"/>
    </location>
    <ligand>
        <name>Mg(2+)</name>
        <dbReference type="ChEBI" id="CHEBI:18420"/>
        <label>1</label>
    </ligand>
</feature>
<dbReference type="GO" id="GO:0016787">
    <property type="term" value="F:hydrolase activity"/>
    <property type="evidence" value="ECO:0007669"/>
    <property type="project" value="UniProtKB-KW"/>
</dbReference>
<dbReference type="InterPro" id="IPR050792">
    <property type="entry name" value="ADP-ribosylglycohydrolase"/>
</dbReference>
<dbReference type="Gene3D" id="1.10.4080.10">
    <property type="entry name" value="ADP-ribosylation/Crystallin J1"/>
    <property type="match status" value="1"/>
</dbReference>
<feature type="binding site" evidence="3">
    <location>
        <position position="56"/>
    </location>
    <ligand>
        <name>Mg(2+)</name>
        <dbReference type="ChEBI" id="CHEBI:18420"/>
        <label>1</label>
    </ligand>
</feature>
<comment type="similarity">
    <text evidence="1">Belongs to the ADP-ribosylglycohydrolase family.</text>
</comment>
<reference evidence="4" key="1">
    <citation type="submission" date="2020-10" db="EMBL/GenBank/DDBJ databases">
        <authorList>
            <person name="Gilroy R."/>
        </authorList>
    </citation>
    <scope>NUCLEOTIDE SEQUENCE</scope>
    <source>
        <strain evidence="4">ChiGjej3B3-7149</strain>
    </source>
</reference>
<dbReference type="EMBL" id="DVHH01000014">
    <property type="protein sequence ID" value="HIR54099.1"/>
    <property type="molecule type" value="Genomic_DNA"/>
</dbReference>